<dbReference type="InterPro" id="IPR020846">
    <property type="entry name" value="MFS_dom"/>
</dbReference>
<evidence type="ECO:0000313" key="9">
    <source>
        <dbReference type="EMBL" id="VVD05102.1"/>
    </source>
</evidence>
<evidence type="ECO:0000256" key="7">
    <source>
        <dbReference type="SAM" id="Phobius"/>
    </source>
</evidence>
<keyword evidence="3" id="KW-0813">Transport</keyword>
<keyword evidence="4 7" id="KW-0812">Transmembrane</keyword>
<feature type="transmembrane region" description="Helical" evidence="7">
    <location>
        <begin position="368"/>
        <end position="393"/>
    </location>
</feature>
<dbReference type="PANTHER" id="PTHR23511:SF36">
    <property type="entry name" value="EG:BACR7A4.13 PROTEIN-RELATED"/>
    <property type="match status" value="1"/>
</dbReference>
<dbReference type="AlphaFoldDB" id="A0A5E4R5C0"/>
<gene>
    <name evidence="9" type="ORF">LSINAPIS_LOCUS14711</name>
</gene>
<feature type="transmembrane region" description="Helical" evidence="7">
    <location>
        <begin position="6"/>
        <end position="27"/>
    </location>
</feature>
<dbReference type="Gene3D" id="1.20.1250.20">
    <property type="entry name" value="MFS general substrate transporter like domains"/>
    <property type="match status" value="1"/>
</dbReference>
<evidence type="ECO:0000256" key="2">
    <source>
        <dbReference type="ARBA" id="ARBA00008335"/>
    </source>
</evidence>
<dbReference type="InterPro" id="IPR036259">
    <property type="entry name" value="MFS_trans_sf"/>
</dbReference>
<keyword evidence="10" id="KW-1185">Reference proteome</keyword>
<feature type="domain" description="Major facilitator superfamily (MFS) profile" evidence="8">
    <location>
        <begin position="1"/>
        <end position="452"/>
    </location>
</feature>
<feature type="transmembrane region" description="Helical" evidence="7">
    <location>
        <begin position="400"/>
        <end position="423"/>
    </location>
</feature>
<evidence type="ECO:0000256" key="5">
    <source>
        <dbReference type="ARBA" id="ARBA00022989"/>
    </source>
</evidence>
<comment type="similarity">
    <text evidence="2">Belongs to the major facilitator superfamily.</text>
</comment>
<dbReference type="InterPro" id="IPR005828">
    <property type="entry name" value="MFS_sugar_transport-like"/>
</dbReference>
<evidence type="ECO:0000256" key="6">
    <source>
        <dbReference type="ARBA" id="ARBA00023136"/>
    </source>
</evidence>
<evidence type="ECO:0000313" key="10">
    <source>
        <dbReference type="Proteomes" id="UP000324832"/>
    </source>
</evidence>
<feature type="transmembrane region" description="Helical" evidence="7">
    <location>
        <begin position="36"/>
        <end position="59"/>
    </location>
</feature>
<dbReference type="GO" id="GO:0016020">
    <property type="term" value="C:membrane"/>
    <property type="evidence" value="ECO:0007669"/>
    <property type="project" value="UniProtKB-SubCell"/>
</dbReference>
<keyword evidence="5 7" id="KW-1133">Transmembrane helix</keyword>
<dbReference type="Proteomes" id="UP000324832">
    <property type="component" value="Unassembled WGS sequence"/>
</dbReference>
<proteinExistence type="inferred from homology"/>
<evidence type="ECO:0000256" key="3">
    <source>
        <dbReference type="ARBA" id="ARBA00022448"/>
    </source>
</evidence>
<evidence type="ECO:0000259" key="8">
    <source>
        <dbReference type="PROSITE" id="PS50850"/>
    </source>
</evidence>
<protein>
    <recommendedName>
        <fullName evidence="8">Major facilitator superfamily (MFS) profile domain-containing protein</fullName>
    </recommendedName>
</protein>
<dbReference type="Pfam" id="PF00083">
    <property type="entry name" value="Sugar_tr"/>
    <property type="match status" value="1"/>
</dbReference>
<reference evidence="9 10" key="1">
    <citation type="submission" date="2017-07" db="EMBL/GenBank/DDBJ databases">
        <authorList>
            <person name="Talla V."/>
            <person name="Backstrom N."/>
        </authorList>
    </citation>
    <scope>NUCLEOTIDE SEQUENCE [LARGE SCALE GENOMIC DNA]</scope>
</reference>
<feature type="transmembrane region" description="Helical" evidence="7">
    <location>
        <begin position="235"/>
        <end position="255"/>
    </location>
</feature>
<dbReference type="SUPFAM" id="SSF103473">
    <property type="entry name" value="MFS general substrate transporter"/>
    <property type="match status" value="1"/>
</dbReference>
<evidence type="ECO:0000256" key="4">
    <source>
        <dbReference type="ARBA" id="ARBA00022692"/>
    </source>
</evidence>
<accession>A0A5E4R5C0</accession>
<dbReference type="EMBL" id="FZQP02006930">
    <property type="protein sequence ID" value="VVD05102.1"/>
    <property type="molecule type" value="Genomic_DNA"/>
</dbReference>
<organism evidence="9 10">
    <name type="scientific">Leptidea sinapis</name>
    <dbReference type="NCBI Taxonomy" id="189913"/>
    <lineage>
        <taxon>Eukaryota</taxon>
        <taxon>Metazoa</taxon>
        <taxon>Ecdysozoa</taxon>
        <taxon>Arthropoda</taxon>
        <taxon>Hexapoda</taxon>
        <taxon>Insecta</taxon>
        <taxon>Pterygota</taxon>
        <taxon>Neoptera</taxon>
        <taxon>Endopterygota</taxon>
        <taxon>Lepidoptera</taxon>
        <taxon>Glossata</taxon>
        <taxon>Ditrysia</taxon>
        <taxon>Papilionoidea</taxon>
        <taxon>Pieridae</taxon>
        <taxon>Dismorphiinae</taxon>
        <taxon>Leptidea</taxon>
    </lineage>
</organism>
<sequence length="452" mass="50540">MGLLEKGILNAMPYCGMIASSMVAGFLTDTFGRKRFLIMGFGGLFIFSVISGLCQSYIVLVTSKFFEGLLFAASFSPMMTLTSELCHKGIRDRVMLIQSSFVSIAQIVLALSSWSILKNDWKTSFFGGYIVLNVWNYYLLIMSLWSFWACILYLFIPESPKFLVSQRKFDEGRKVLLQIYKENTGKPADSFKHANLWKEKEINGVNEGTDEGQAVRKSQLSKGFDNIKPMFRRPFVFPLILFCCINFFTMTQYNVLRLWFPQLSTIVENYRGENGIKDFCVMLDTYTGDLRMKLANVTTDGEVCVPVRSGNETYINSVILGCVCVIPFIITSIAVNKIGKKNLFIAFGLLSVGCTIGLRWTVSKITMVTLFSTCIALAQTMLSLSQAMVLELFPTTTRTLAMSILMSFGRSGSLVGNIMFPILLDMGCVIPFFTLAGLLIGVTVMALFLPTK</sequence>
<feature type="transmembrane region" description="Helical" evidence="7">
    <location>
        <begin position="94"/>
        <end position="117"/>
    </location>
</feature>
<dbReference type="PROSITE" id="PS50850">
    <property type="entry name" value="MFS"/>
    <property type="match status" value="1"/>
</dbReference>
<evidence type="ECO:0000256" key="1">
    <source>
        <dbReference type="ARBA" id="ARBA00004141"/>
    </source>
</evidence>
<feature type="transmembrane region" description="Helical" evidence="7">
    <location>
        <begin position="429"/>
        <end position="449"/>
    </location>
</feature>
<name>A0A5E4R5C0_9NEOP</name>
<feature type="transmembrane region" description="Helical" evidence="7">
    <location>
        <begin position="137"/>
        <end position="156"/>
    </location>
</feature>
<dbReference type="GO" id="GO:0022857">
    <property type="term" value="F:transmembrane transporter activity"/>
    <property type="evidence" value="ECO:0007669"/>
    <property type="project" value="InterPro"/>
</dbReference>
<feature type="transmembrane region" description="Helical" evidence="7">
    <location>
        <begin position="314"/>
        <end position="335"/>
    </location>
</feature>
<keyword evidence="6 7" id="KW-0472">Membrane</keyword>
<feature type="transmembrane region" description="Helical" evidence="7">
    <location>
        <begin position="342"/>
        <end position="362"/>
    </location>
</feature>
<dbReference type="PANTHER" id="PTHR23511">
    <property type="entry name" value="SYNAPTIC VESICLE GLYCOPROTEIN 2"/>
    <property type="match status" value="1"/>
</dbReference>
<comment type="subcellular location">
    <subcellularLocation>
        <location evidence="1">Membrane</location>
        <topology evidence="1">Multi-pass membrane protein</topology>
    </subcellularLocation>
</comment>